<dbReference type="GO" id="GO:0031145">
    <property type="term" value="P:anaphase-promoting complex-dependent catabolic process"/>
    <property type="evidence" value="ECO:0007669"/>
    <property type="project" value="TreeGrafter"/>
</dbReference>
<evidence type="ECO:0000256" key="3">
    <source>
        <dbReference type="ARBA" id="ARBA00022737"/>
    </source>
</evidence>
<dbReference type="EMBL" id="KZ345027">
    <property type="protein sequence ID" value="PIO76829.1"/>
    <property type="molecule type" value="Genomic_DNA"/>
</dbReference>
<dbReference type="GO" id="GO:1905786">
    <property type="term" value="P:positive regulation of anaphase-promoting complex-dependent catabolic process"/>
    <property type="evidence" value="ECO:0007669"/>
    <property type="project" value="TreeGrafter"/>
</dbReference>
<keyword evidence="4" id="KW-0498">Mitosis</keyword>
<dbReference type="GO" id="GO:0005680">
    <property type="term" value="C:anaphase-promoting complex"/>
    <property type="evidence" value="ECO:0007669"/>
    <property type="project" value="TreeGrafter"/>
</dbReference>
<dbReference type="AlphaFoldDB" id="A0A2G9V2W0"/>
<organism evidence="6 7">
    <name type="scientific">Teladorsagia circumcincta</name>
    <name type="common">Brown stomach worm</name>
    <name type="synonym">Ostertagia circumcincta</name>
    <dbReference type="NCBI Taxonomy" id="45464"/>
    <lineage>
        <taxon>Eukaryota</taxon>
        <taxon>Metazoa</taxon>
        <taxon>Ecdysozoa</taxon>
        <taxon>Nematoda</taxon>
        <taxon>Chromadorea</taxon>
        <taxon>Rhabditida</taxon>
        <taxon>Rhabditina</taxon>
        <taxon>Rhabditomorpha</taxon>
        <taxon>Strongyloidea</taxon>
        <taxon>Trichostrongylidae</taxon>
        <taxon>Teladorsagia</taxon>
    </lineage>
</organism>
<evidence type="ECO:0000313" key="6">
    <source>
        <dbReference type="EMBL" id="PIO76829.1"/>
    </source>
</evidence>
<dbReference type="PANTHER" id="PTHR19918:SF8">
    <property type="entry name" value="FI02843P"/>
    <property type="match status" value="1"/>
</dbReference>
<sequence length="98" mass="10998">MHVAQVNGIIFNSDYKEMMSAHACGKLVIWKHPNYVEIAKLSGHTPERAISIVQSPCGQFVMTAGGDEALRTWHPFKVDKSTHQLAQRSKMFSSLTIR</sequence>
<keyword evidence="3" id="KW-0677">Repeat</keyword>
<dbReference type="InterPro" id="IPR033010">
    <property type="entry name" value="Cdc20/Fizzy"/>
</dbReference>
<evidence type="ECO:0000313" key="7">
    <source>
        <dbReference type="Proteomes" id="UP000230423"/>
    </source>
</evidence>
<dbReference type="SUPFAM" id="SSF50998">
    <property type="entry name" value="Quinoprotein alcohol dehydrogenase-like"/>
    <property type="match status" value="1"/>
</dbReference>
<dbReference type="InterPro" id="IPR015943">
    <property type="entry name" value="WD40/YVTN_repeat-like_dom_sf"/>
</dbReference>
<dbReference type="Proteomes" id="UP000230423">
    <property type="component" value="Unassembled WGS sequence"/>
</dbReference>
<evidence type="ECO:0000256" key="1">
    <source>
        <dbReference type="ARBA" id="ARBA00022574"/>
    </source>
</evidence>
<evidence type="ECO:0000256" key="4">
    <source>
        <dbReference type="ARBA" id="ARBA00022776"/>
    </source>
</evidence>
<keyword evidence="1" id="KW-0853">WD repeat</keyword>
<dbReference type="GO" id="GO:1990757">
    <property type="term" value="F:ubiquitin ligase activator activity"/>
    <property type="evidence" value="ECO:0007669"/>
    <property type="project" value="TreeGrafter"/>
</dbReference>
<keyword evidence="7" id="KW-1185">Reference proteome</keyword>
<evidence type="ECO:0008006" key="8">
    <source>
        <dbReference type="Google" id="ProtNLM"/>
    </source>
</evidence>
<evidence type="ECO:0000256" key="2">
    <source>
        <dbReference type="ARBA" id="ARBA00022618"/>
    </source>
</evidence>
<dbReference type="GO" id="GO:0051301">
    <property type="term" value="P:cell division"/>
    <property type="evidence" value="ECO:0007669"/>
    <property type="project" value="UniProtKB-KW"/>
</dbReference>
<dbReference type="Gene3D" id="2.130.10.10">
    <property type="entry name" value="YVTN repeat-like/Quinoprotein amine dehydrogenase"/>
    <property type="match status" value="1"/>
</dbReference>
<dbReference type="InterPro" id="IPR011047">
    <property type="entry name" value="Quinoprotein_ADH-like_sf"/>
</dbReference>
<reference evidence="6 7" key="1">
    <citation type="submission" date="2015-09" db="EMBL/GenBank/DDBJ databases">
        <title>Draft genome of the parasitic nematode Teladorsagia circumcincta isolate WARC Sus (inbred).</title>
        <authorList>
            <person name="Mitreva M."/>
        </authorList>
    </citation>
    <scope>NUCLEOTIDE SEQUENCE [LARGE SCALE GENOMIC DNA]</scope>
    <source>
        <strain evidence="6 7">S</strain>
    </source>
</reference>
<gene>
    <name evidence="6" type="ORF">TELCIR_01074</name>
</gene>
<accession>A0A2G9V2W0</accession>
<evidence type="ECO:0000256" key="5">
    <source>
        <dbReference type="ARBA" id="ARBA00023306"/>
    </source>
</evidence>
<keyword evidence="5" id="KW-0131">Cell cycle</keyword>
<protein>
    <recommendedName>
        <fullName evidence="8">WD domain, G-beta repeat protein</fullName>
    </recommendedName>
</protein>
<dbReference type="GO" id="GO:0010997">
    <property type="term" value="F:anaphase-promoting complex binding"/>
    <property type="evidence" value="ECO:0007669"/>
    <property type="project" value="InterPro"/>
</dbReference>
<name>A0A2G9V2W0_TELCI</name>
<keyword evidence="2" id="KW-0132">Cell division</keyword>
<dbReference type="OrthoDB" id="10263272at2759"/>
<dbReference type="PANTHER" id="PTHR19918">
    <property type="entry name" value="CELL DIVISION CYCLE 20 CDC20 FIZZY -RELATED"/>
    <property type="match status" value="1"/>
</dbReference>
<proteinExistence type="predicted"/>